<evidence type="ECO:0000313" key="3">
    <source>
        <dbReference type="EMBL" id="QTX33069.1"/>
    </source>
</evidence>
<organism evidence="3 4">
    <name type="scientific">Aminithiophilus ramosus</name>
    <dbReference type="NCBI Taxonomy" id="3029084"/>
    <lineage>
        <taxon>Bacteria</taxon>
        <taxon>Thermotogati</taxon>
        <taxon>Synergistota</taxon>
        <taxon>Synergistia</taxon>
        <taxon>Synergistales</taxon>
        <taxon>Aminithiophilaceae</taxon>
        <taxon>Aminithiophilus</taxon>
    </lineage>
</organism>
<sequence length="196" mass="21523">MENPFFRNHRSSSIIEALDLNPTMTVLDFGCGPGRLTLPLARALREGGSVVAFDMQQAMLDRVRVRAENEGLSNVAYVRGEAGEGKVDPGRFDRILLVAVLGEIPDREGALGEMRRGLKREGLLCLSEVIADPHFQGREEVRRLASSAGFIERAFFGSPWAYTLLLAPDLSLSDRSEMGSASSERDLAEESLRVDS</sequence>
<proteinExistence type="predicted"/>
<dbReference type="KEGG" id="aram:KAR29_03975"/>
<keyword evidence="3" id="KW-0808">Transferase</keyword>
<name>A0A9Q7EWU2_9BACT</name>
<protein>
    <submittedName>
        <fullName evidence="3">Class I SAM-dependent methyltransferase</fullName>
    </submittedName>
</protein>
<dbReference type="SUPFAM" id="SSF53335">
    <property type="entry name" value="S-adenosyl-L-methionine-dependent methyltransferases"/>
    <property type="match status" value="1"/>
</dbReference>
<keyword evidence="4" id="KW-1185">Reference proteome</keyword>
<dbReference type="Pfam" id="PF13847">
    <property type="entry name" value="Methyltransf_31"/>
    <property type="match status" value="1"/>
</dbReference>
<evidence type="ECO:0000313" key="4">
    <source>
        <dbReference type="Proteomes" id="UP000671879"/>
    </source>
</evidence>
<dbReference type="AlphaFoldDB" id="A0A9Q7EWU2"/>
<dbReference type="InterPro" id="IPR025714">
    <property type="entry name" value="Methyltranfer_dom"/>
</dbReference>
<dbReference type="RefSeq" id="WP_274374343.1">
    <property type="nucleotide sequence ID" value="NZ_CP072943.1"/>
</dbReference>
<dbReference type="PANTHER" id="PTHR43464">
    <property type="entry name" value="METHYLTRANSFERASE"/>
    <property type="match status" value="1"/>
</dbReference>
<evidence type="ECO:0000256" key="1">
    <source>
        <dbReference type="SAM" id="MobiDB-lite"/>
    </source>
</evidence>
<evidence type="ECO:0000259" key="2">
    <source>
        <dbReference type="Pfam" id="PF13847"/>
    </source>
</evidence>
<dbReference type="GO" id="GO:0032259">
    <property type="term" value="P:methylation"/>
    <property type="evidence" value="ECO:0007669"/>
    <property type="project" value="UniProtKB-KW"/>
</dbReference>
<dbReference type="InterPro" id="IPR029063">
    <property type="entry name" value="SAM-dependent_MTases_sf"/>
</dbReference>
<feature type="domain" description="Methyltransferase" evidence="2">
    <location>
        <begin position="21"/>
        <end position="130"/>
    </location>
</feature>
<dbReference type="Proteomes" id="UP000671879">
    <property type="component" value="Chromosome"/>
</dbReference>
<dbReference type="GO" id="GO:0008168">
    <property type="term" value="F:methyltransferase activity"/>
    <property type="evidence" value="ECO:0007669"/>
    <property type="project" value="UniProtKB-KW"/>
</dbReference>
<keyword evidence="3" id="KW-0489">Methyltransferase</keyword>
<dbReference type="EMBL" id="CP072943">
    <property type="protein sequence ID" value="QTX33069.1"/>
    <property type="molecule type" value="Genomic_DNA"/>
</dbReference>
<dbReference type="CDD" id="cd02440">
    <property type="entry name" value="AdoMet_MTases"/>
    <property type="match status" value="1"/>
</dbReference>
<feature type="region of interest" description="Disordered" evidence="1">
    <location>
        <begin position="174"/>
        <end position="196"/>
    </location>
</feature>
<gene>
    <name evidence="3" type="ORF">KAR29_03975</name>
</gene>
<reference evidence="4" key="1">
    <citation type="submission" date="2021-04" db="EMBL/GenBank/DDBJ databases">
        <title>A novel Synergistetes isolate from a pyrite-forming mixed culture.</title>
        <authorList>
            <person name="Bunk B."/>
            <person name="Sproer C."/>
            <person name="Spring S."/>
            <person name="Pester M."/>
        </authorList>
    </citation>
    <scope>NUCLEOTIDE SEQUENCE [LARGE SCALE GENOMIC DNA]</scope>
    <source>
        <strain evidence="4">J.5.4.2-T.3.5.2</strain>
    </source>
</reference>
<dbReference type="Gene3D" id="3.40.50.150">
    <property type="entry name" value="Vaccinia Virus protein VP39"/>
    <property type="match status" value="1"/>
</dbReference>
<accession>A0A9Q7EWU2</accession>
<dbReference type="PANTHER" id="PTHR43464:SF83">
    <property type="entry name" value="MALONYL-[ACYL-CARRIER PROTEIN] O-METHYLTRANSFERASE"/>
    <property type="match status" value="1"/>
</dbReference>